<name>A0ABT9HGY3_9GAMM</name>
<dbReference type="InterPro" id="IPR026881">
    <property type="entry name" value="WYL_dom"/>
</dbReference>
<protein>
    <submittedName>
        <fullName evidence="3">WYL domain-containing protein</fullName>
    </submittedName>
</protein>
<gene>
    <name evidence="3" type="ORF">Q8P09_08100</name>
</gene>
<evidence type="ECO:0000313" key="3">
    <source>
        <dbReference type="EMBL" id="MDP4545034.1"/>
    </source>
</evidence>
<proteinExistence type="predicted"/>
<feature type="compositionally biased region" description="Basic and acidic residues" evidence="1">
    <location>
        <begin position="45"/>
        <end position="55"/>
    </location>
</feature>
<evidence type="ECO:0000256" key="1">
    <source>
        <dbReference type="SAM" id="MobiDB-lite"/>
    </source>
</evidence>
<dbReference type="PROSITE" id="PS52050">
    <property type="entry name" value="WYL"/>
    <property type="match status" value="1"/>
</dbReference>
<keyword evidence="4" id="KW-1185">Reference proteome</keyword>
<evidence type="ECO:0000259" key="2">
    <source>
        <dbReference type="Pfam" id="PF13280"/>
    </source>
</evidence>
<dbReference type="InterPro" id="IPR051534">
    <property type="entry name" value="CBASS_pafABC_assoc_protein"/>
</dbReference>
<accession>A0ABT9HGY3</accession>
<dbReference type="RefSeq" id="WP_305935787.1">
    <property type="nucleotide sequence ID" value="NZ_JAVAJI010000012.1"/>
</dbReference>
<dbReference type="Pfam" id="PF13280">
    <property type="entry name" value="WYL"/>
    <property type="match status" value="1"/>
</dbReference>
<organism evidence="3 4">
    <name type="scientific">Psychrobacter faecalis</name>
    <dbReference type="NCBI Taxonomy" id="180588"/>
    <lineage>
        <taxon>Bacteria</taxon>
        <taxon>Pseudomonadati</taxon>
        <taxon>Pseudomonadota</taxon>
        <taxon>Gammaproteobacteria</taxon>
        <taxon>Moraxellales</taxon>
        <taxon>Moraxellaceae</taxon>
        <taxon>Psychrobacter</taxon>
    </lineage>
</organism>
<dbReference type="PANTHER" id="PTHR34580">
    <property type="match status" value="1"/>
</dbReference>
<dbReference type="EMBL" id="JAVAJI010000012">
    <property type="protein sequence ID" value="MDP4545034.1"/>
    <property type="molecule type" value="Genomic_DNA"/>
</dbReference>
<feature type="domain" description="WYL" evidence="2">
    <location>
        <begin position="205"/>
        <end position="273"/>
    </location>
</feature>
<dbReference type="Proteomes" id="UP001228171">
    <property type="component" value="Unassembled WGS sequence"/>
</dbReference>
<reference evidence="3 4" key="1">
    <citation type="submission" date="2023-08" db="EMBL/GenBank/DDBJ databases">
        <authorList>
            <person name="Kumar R."/>
        </authorList>
    </citation>
    <scope>NUCLEOTIDE SEQUENCE [LARGE SCALE GENOMIC DNA]</scope>
    <source>
        <strain evidence="3 4">LUR13</strain>
    </source>
</reference>
<dbReference type="PANTHER" id="PTHR34580:SF1">
    <property type="entry name" value="PROTEIN PAFC"/>
    <property type="match status" value="1"/>
</dbReference>
<evidence type="ECO:0000313" key="4">
    <source>
        <dbReference type="Proteomes" id="UP001228171"/>
    </source>
</evidence>
<feature type="region of interest" description="Disordered" evidence="1">
    <location>
        <begin position="35"/>
        <end position="58"/>
    </location>
</feature>
<sequence length="388" mass="43491">MTVHSTDANALQSQSAVDESATALVLGDVPKKVTEQNDEVVTDNKASEEAADNRHGAATTARQWQVLSQLQRNRWVGTTHVYEQLKLAGFDISLRTVQRDLNALAKRFPIEKNNANPQGWRWKDDAPLQSLPHMNLSQAVAFNMVEANLSQLLPPVILDELFPWFDLARRQLKNSKVTHSWIDRVRIEPASQPLIAPHIDLESKDNIYHALFYQLQIKASYTRSDKSQASEYILNPIAIIQRGVIIYLLATRTDDPDVIIRTFALHRFASVEILESAAQTPDNFHLDNYLDAGGMGFSHPLFSQLPDRGKHTAVELQFTKQAGKSLTESKLSDDQTVTINSDETLTIRATVNLTSQLVWWLRGFGSGLLDAKPALLYQAVLDKPINHA</sequence>
<comment type="caution">
    <text evidence="3">The sequence shown here is derived from an EMBL/GenBank/DDBJ whole genome shotgun (WGS) entry which is preliminary data.</text>
</comment>